<reference evidence="3" key="1">
    <citation type="submission" date="2014-09" db="EMBL/GenBank/DDBJ databases">
        <authorList>
            <person name="Gomez-Valero L."/>
        </authorList>
    </citation>
    <scope>NUCLEOTIDE SEQUENCE [LARGE SCALE GENOMIC DNA]</scope>
    <source>
        <strain evidence="3">ATCC700992</strain>
    </source>
</reference>
<dbReference type="OrthoDB" id="21920at2"/>
<dbReference type="EC" id="3.1.3.8" evidence="2"/>
<dbReference type="HOGENOM" id="CLU_061993_0_0_6"/>
<evidence type="ECO:0000259" key="1">
    <source>
        <dbReference type="PROSITE" id="PS50056"/>
    </source>
</evidence>
<keyword evidence="3" id="KW-1185">Reference proteome</keyword>
<organism evidence="2 3">
    <name type="scientific">Legionella fallonii LLAP-10</name>
    <dbReference type="NCBI Taxonomy" id="1212491"/>
    <lineage>
        <taxon>Bacteria</taxon>
        <taxon>Pseudomonadati</taxon>
        <taxon>Pseudomonadota</taxon>
        <taxon>Gammaproteobacteria</taxon>
        <taxon>Legionellales</taxon>
        <taxon>Legionellaceae</taxon>
        <taxon>Legionella</taxon>
    </lineage>
</organism>
<sequence>MKIIKLYLFAILFLINPLLFVEANNMKINEPSTKIQLPKGAFWTKNHWQDSNGLAEIEPVHWRSTGDAAKMLRLQHMKINRYGMDTLFISGSAAPSLGSMIWLKKQIGSKHPVVLIDLRQETHLYLNNLPISLFYKRDEINWGKSPKEINESEQKWTHYLTQSGIVQINKLGKPQEGIKVPIDPVTIAVKEIDSEQKTAQKANTGYFRIEVPDYHPPAPDQVDQFLIIIKNLPANAWLHFHCAAGNGRTTTFMVMRDILSNSQHLSLEDIITRQAALGGINLFGESPSLTAQPWKKEYHQARTSFIKLFYTYVHSRAHLNQSFSSWIIKQPNSPYKQLLNTSAYYHQTIFSAK</sequence>
<dbReference type="Gene3D" id="3.90.190.10">
    <property type="entry name" value="Protein tyrosine phosphatase superfamily"/>
    <property type="match status" value="1"/>
</dbReference>
<dbReference type="Pfam" id="PF14566">
    <property type="entry name" value="PTPlike_phytase"/>
    <property type="match status" value="1"/>
</dbReference>
<dbReference type="Gene3D" id="3.30.70.1690">
    <property type="match status" value="1"/>
</dbReference>
<dbReference type="InterPro" id="IPR029021">
    <property type="entry name" value="Prot-tyrosine_phosphatase-like"/>
</dbReference>
<accession>A0A098G3J0</accession>
<name>A0A098G3J0_9GAMM</name>
<dbReference type="KEGG" id="lfa:LFA_1107"/>
<proteinExistence type="predicted"/>
<dbReference type="SUPFAM" id="SSF52799">
    <property type="entry name" value="(Phosphotyrosine protein) phosphatases II"/>
    <property type="match status" value="1"/>
</dbReference>
<gene>
    <name evidence="2" type="ORF">LFA_1107</name>
</gene>
<keyword evidence="2" id="KW-0378">Hydrolase</keyword>
<dbReference type="PROSITE" id="PS50056">
    <property type="entry name" value="TYR_PHOSPHATASE_2"/>
    <property type="match status" value="1"/>
</dbReference>
<evidence type="ECO:0000313" key="2">
    <source>
        <dbReference type="EMBL" id="CEG56541.1"/>
    </source>
</evidence>
<feature type="domain" description="Tyrosine specific protein phosphatases" evidence="1">
    <location>
        <begin position="223"/>
        <end position="271"/>
    </location>
</feature>
<dbReference type="STRING" id="1212491.LFA_1107"/>
<dbReference type="PROSITE" id="PS00383">
    <property type="entry name" value="TYR_PHOSPHATASE_1"/>
    <property type="match status" value="1"/>
</dbReference>
<dbReference type="InterPro" id="IPR000387">
    <property type="entry name" value="Tyr_Pase_dom"/>
</dbReference>
<dbReference type="EMBL" id="LN614827">
    <property type="protein sequence ID" value="CEG56541.1"/>
    <property type="molecule type" value="Genomic_DNA"/>
</dbReference>
<protein>
    <submittedName>
        <fullName evidence="2">Putative Phytase</fullName>
        <ecNumber evidence="2">3.1.3.8</ecNumber>
    </submittedName>
</protein>
<dbReference type="GO" id="GO:0016158">
    <property type="term" value="F:inositol hexakisphosphate 3-phosphatase activity"/>
    <property type="evidence" value="ECO:0007669"/>
    <property type="project" value="UniProtKB-EC"/>
</dbReference>
<dbReference type="InterPro" id="IPR016130">
    <property type="entry name" value="Tyr_Pase_AS"/>
</dbReference>
<evidence type="ECO:0000313" key="3">
    <source>
        <dbReference type="Proteomes" id="UP000032430"/>
    </source>
</evidence>
<dbReference type="Proteomes" id="UP000032430">
    <property type="component" value="Chromosome I"/>
</dbReference>
<dbReference type="SMART" id="SM01301">
    <property type="entry name" value="PTPlike_phytase"/>
    <property type="match status" value="1"/>
</dbReference>
<dbReference type="AlphaFoldDB" id="A0A098G3J0"/>